<evidence type="ECO:0000256" key="8">
    <source>
        <dbReference type="ARBA" id="ARBA00023242"/>
    </source>
</evidence>
<sequence length="277" mass="30334">YRSIARLFLLELPDKMHTALVIGLDQPLRQGQQLHNFLVLRCELHAKVQVSPEENQRLPEDLRCEEEQPQYQLLGKLLKHLSGKPVVAPASEFVSAHPQKDACIRCSNKTQPGFLFPLKKSCIFVTKPVIWIRYEDIESIEINSGAAMIRRNSFDLTITVKGNKVFEFVQAEKDVFQATVAYFRDTAKLPIANLEEVTAAMSGRQGGAPTAGASARRGARGPAAAAGGGGSRSRTSTAAPAVDADEEEDDEDYEEDDGEDEGESSDAEDDEGAGEEE</sequence>
<dbReference type="SUPFAM" id="SSF50729">
    <property type="entry name" value="PH domain-like"/>
    <property type="match status" value="1"/>
</dbReference>
<comment type="subcellular location">
    <subcellularLocation>
        <location evidence="9">Nucleus</location>
    </subcellularLocation>
    <subcellularLocation>
        <location evidence="9">Chromosome</location>
    </subcellularLocation>
</comment>
<evidence type="ECO:0000256" key="6">
    <source>
        <dbReference type="ARBA" id="ARBA00023163"/>
    </source>
</evidence>
<keyword evidence="7 9" id="KW-0234">DNA repair</keyword>
<keyword evidence="8 9" id="KW-0539">Nucleus</keyword>
<proteinExistence type="inferred from homology"/>
<dbReference type="Proteomes" id="UP001189429">
    <property type="component" value="Unassembled WGS sequence"/>
</dbReference>
<dbReference type="Pfam" id="PF08512">
    <property type="entry name" value="Rttp106-like_middle"/>
    <property type="match status" value="1"/>
</dbReference>
<gene>
    <name evidence="12" type="ORF">PCOR1329_LOCUS6602</name>
</gene>
<dbReference type="InterPro" id="IPR013719">
    <property type="entry name" value="RTT106/SPT16-like_middle_dom"/>
</dbReference>
<evidence type="ECO:0000256" key="10">
    <source>
        <dbReference type="SAM" id="MobiDB-lite"/>
    </source>
</evidence>
<feature type="non-terminal residue" evidence="12">
    <location>
        <position position="1"/>
    </location>
</feature>
<evidence type="ECO:0000256" key="3">
    <source>
        <dbReference type="ARBA" id="ARBA00022705"/>
    </source>
</evidence>
<name>A0ABN9Q343_9DINO</name>
<comment type="function">
    <text evidence="9">Component of the FACT complex, a general chromatin factor that acts to reorganize nucleosomes. The FACT complex is involved in multiple processes that require DNA as a template such as mRNA elongation, DNA replication and DNA repair. During transcription elongation the FACT complex acts as a histone chaperone that both destabilizes and restores nucleosomal structure. It facilitates the passage of RNA polymerase II and transcription by promoting the dissociation of one histone H2A-H2B dimer from the nucleosome, then subsequently promotes the reestablishment of the nucleosome following the passage of RNA polymerase II.</text>
</comment>
<keyword evidence="2 9" id="KW-0158">Chromosome</keyword>
<dbReference type="SMART" id="SM01287">
    <property type="entry name" value="Rtt106"/>
    <property type="match status" value="1"/>
</dbReference>
<dbReference type="EMBL" id="CAUYUJ010001773">
    <property type="protein sequence ID" value="CAK0797560.1"/>
    <property type="molecule type" value="Genomic_DNA"/>
</dbReference>
<keyword evidence="3 9" id="KW-0235">DNA replication</keyword>
<dbReference type="InterPro" id="IPR048993">
    <property type="entry name" value="SSRP1-like_PH1"/>
</dbReference>
<dbReference type="PANTHER" id="PTHR45849:SF1">
    <property type="entry name" value="FACT COMPLEX SUBUNIT SSRP1"/>
    <property type="match status" value="1"/>
</dbReference>
<protein>
    <recommendedName>
        <fullName evidence="9">FACT complex subunit SSRP1</fullName>
    </recommendedName>
</protein>
<comment type="caution">
    <text evidence="12">The sequence shown here is derived from an EMBL/GenBank/DDBJ whole genome shotgun (WGS) entry which is preliminary data.</text>
</comment>
<feature type="non-terminal residue" evidence="12">
    <location>
        <position position="277"/>
    </location>
</feature>
<dbReference type="InterPro" id="IPR011993">
    <property type="entry name" value="PH-like_dom_sf"/>
</dbReference>
<evidence type="ECO:0000256" key="9">
    <source>
        <dbReference type="RuleBase" id="RU364013"/>
    </source>
</evidence>
<accession>A0ABN9Q343</accession>
<dbReference type="InterPro" id="IPR000969">
    <property type="entry name" value="SSRP1/POB3"/>
</dbReference>
<evidence type="ECO:0000256" key="1">
    <source>
        <dbReference type="ARBA" id="ARBA00010060"/>
    </source>
</evidence>
<dbReference type="InterPro" id="IPR050454">
    <property type="entry name" value="RTT106/SSRP1_HistChap/FACT"/>
</dbReference>
<dbReference type="Gene3D" id="2.30.29.30">
    <property type="entry name" value="Pleckstrin-homology domain (PH domain)/Phosphotyrosine-binding domain (PTB)"/>
    <property type="match status" value="1"/>
</dbReference>
<keyword evidence="6 9" id="KW-0804">Transcription</keyword>
<dbReference type="Gene3D" id="2.30.29.150">
    <property type="match status" value="1"/>
</dbReference>
<keyword evidence="4 9" id="KW-0227">DNA damage</keyword>
<evidence type="ECO:0000256" key="5">
    <source>
        <dbReference type="ARBA" id="ARBA00023015"/>
    </source>
</evidence>
<evidence type="ECO:0000313" key="13">
    <source>
        <dbReference type="Proteomes" id="UP001189429"/>
    </source>
</evidence>
<keyword evidence="5 9" id="KW-0805">Transcription regulation</keyword>
<evidence type="ECO:0000313" key="12">
    <source>
        <dbReference type="EMBL" id="CAK0797560.1"/>
    </source>
</evidence>
<reference evidence="12" key="1">
    <citation type="submission" date="2023-10" db="EMBL/GenBank/DDBJ databases">
        <authorList>
            <person name="Chen Y."/>
            <person name="Shah S."/>
            <person name="Dougan E. K."/>
            <person name="Thang M."/>
            <person name="Chan C."/>
        </authorList>
    </citation>
    <scope>NUCLEOTIDE SEQUENCE [LARGE SCALE GENOMIC DNA]</scope>
</reference>
<feature type="region of interest" description="Disordered" evidence="10">
    <location>
        <begin position="202"/>
        <end position="277"/>
    </location>
</feature>
<evidence type="ECO:0000256" key="4">
    <source>
        <dbReference type="ARBA" id="ARBA00022763"/>
    </source>
</evidence>
<evidence type="ECO:0000259" key="11">
    <source>
        <dbReference type="SMART" id="SM01287"/>
    </source>
</evidence>
<dbReference type="PRINTS" id="PR00887">
    <property type="entry name" value="SSRCOGNITION"/>
</dbReference>
<dbReference type="Pfam" id="PF21103">
    <property type="entry name" value="PH1_SSRP1-like"/>
    <property type="match status" value="1"/>
</dbReference>
<feature type="compositionally biased region" description="Low complexity" evidence="10">
    <location>
        <begin position="207"/>
        <end position="225"/>
    </location>
</feature>
<keyword evidence="13" id="KW-1185">Reference proteome</keyword>
<dbReference type="PANTHER" id="PTHR45849">
    <property type="entry name" value="FACT COMPLEX SUBUNIT SSRP1"/>
    <property type="match status" value="1"/>
</dbReference>
<feature type="domain" description="Histone chaperone RTT106/FACT complex subunit SPT16-like middle" evidence="11">
    <location>
        <begin position="101"/>
        <end position="194"/>
    </location>
</feature>
<evidence type="ECO:0000256" key="2">
    <source>
        <dbReference type="ARBA" id="ARBA00022454"/>
    </source>
</evidence>
<feature type="compositionally biased region" description="Acidic residues" evidence="10">
    <location>
        <begin position="243"/>
        <end position="277"/>
    </location>
</feature>
<comment type="similarity">
    <text evidence="1 9">Belongs to the SSRP1 family.</text>
</comment>
<organism evidence="12 13">
    <name type="scientific">Prorocentrum cordatum</name>
    <dbReference type="NCBI Taxonomy" id="2364126"/>
    <lineage>
        <taxon>Eukaryota</taxon>
        <taxon>Sar</taxon>
        <taxon>Alveolata</taxon>
        <taxon>Dinophyceae</taxon>
        <taxon>Prorocentrales</taxon>
        <taxon>Prorocentraceae</taxon>
        <taxon>Prorocentrum</taxon>
    </lineage>
</organism>
<evidence type="ECO:0000256" key="7">
    <source>
        <dbReference type="ARBA" id="ARBA00023204"/>
    </source>
</evidence>